<comment type="caution">
    <text evidence="1">The sequence shown here is derived from an EMBL/GenBank/DDBJ whole genome shotgun (WGS) entry which is preliminary data.</text>
</comment>
<proteinExistence type="predicted"/>
<evidence type="ECO:0000313" key="1">
    <source>
        <dbReference type="EMBL" id="MCZ8373650.1"/>
    </source>
</evidence>
<organism evidence="1 2">
    <name type="scientific">Phocaeicola acetigenes</name>
    <dbReference type="NCBI Taxonomy" id="3016083"/>
    <lineage>
        <taxon>Bacteria</taxon>
        <taxon>Pseudomonadati</taxon>
        <taxon>Bacteroidota</taxon>
        <taxon>Bacteroidia</taxon>
        <taxon>Bacteroidales</taxon>
        <taxon>Bacteroidaceae</taxon>
        <taxon>Phocaeicola</taxon>
    </lineage>
</organism>
<gene>
    <name evidence="1" type="ORF">O6P32_13180</name>
</gene>
<dbReference type="EMBL" id="JAPZVM010000017">
    <property type="protein sequence ID" value="MCZ8373650.1"/>
    <property type="molecule type" value="Genomic_DNA"/>
</dbReference>
<keyword evidence="2" id="KW-1185">Reference proteome</keyword>
<dbReference type="Proteomes" id="UP001141933">
    <property type="component" value="Unassembled WGS sequence"/>
</dbReference>
<reference evidence="1" key="1">
    <citation type="submission" date="2022-12" db="EMBL/GenBank/DDBJ databases">
        <title>Phocaeicola acetigenes sp. nov., isolated feces from a healthy human.</title>
        <authorList>
            <person name="Do H."/>
            <person name="Ha Y.B."/>
            <person name="Kim J.-S."/>
            <person name="Suh M.K."/>
            <person name="Kim H.S."/>
            <person name="Lee J.-S."/>
        </authorList>
    </citation>
    <scope>NUCLEOTIDE SEQUENCE</scope>
    <source>
        <strain evidence="1">KGMB11183</strain>
    </source>
</reference>
<name>A0ABT4PKR1_9BACT</name>
<evidence type="ECO:0000313" key="2">
    <source>
        <dbReference type="Proteomes" id="UP001141933"/>
    </source>
</evidence>
<sequence length="179" mass="20723">MTLYEFIKISDLASDMEALQQRMEALPKPYSVCHRKTPETLNDLTMGELMQLQSIATGKDFLFIPCRLLLSINESRLLKADAVEVLGFVYWVAKEVKRINKLFASTSVPPTPEEKQAGVDRLNFGLFGLLDYYAQRMGITDHEAVEYVPWIRVYKCLDMDAKKVLFERRLRKNLNKNKK</sequence>
<protein>
    <submittedName>
        <fullName evidence="1">Uncharacterized protein</fullName>
    </submittedName>
</protein>
<dbReference type="RefSeq" id="WP_269878986.1">
    <property type="nucleotide sequence ID" value="NZ_JAPZVM010000017.1"/>
</dbReference>
<accession>A0ABT4PKR1</accession>